<dbReference type="PANTHER" id="PTHR32487">
    <property type="entry name" value="3-OXO-DELTA(4,5)-STEROID 5-BETA-REDUCTASE"/>
    <property type="match status" value="1"/>
</dbReference>
<gene>
    <name evidence="2" type="ORF">VTL71DRAFT_6727</name>
</gene>
<dbReference type="EMBL" id="JAZHXI010000017">
    <property type="protein sequence ID" value="KAL2062461.1"/>
    <property type="molecule type" value="Genomic_DNA"/>
</dbReference>
<dbReference type="PANTHER" id="PTHR32487:SF4">
    <property type="entry name" value="SIRQ PROTEIN"/>
    <property type="match status" value="1"/>
</dbReference>
<reference evidence="2 3" key="1">
    <citation type="journal article" date="2024" name="Commun. Biol.">
        <title>Comparative genomic analysis of thermophilic fungi reveals convergent evolutionary adaptations and gene losses.</title>
        <authorList>
            <person name="Steindorff A.S."/>
            <person name="Aguilar-Pontes M.V."/>
            <person name="Robinson A.J."/>
            <person name="Andreopoulos B."/>
            <person name="LaButti K."/>
            <person name="Kuo A."/>
            <person name="Mondo S."/>
            <person name="Riley R."/>
            <person name="Otillar R."/>
            <person name="Haridas S."/>
            <person name="Lipzen A."/>
            <person name="Grimwood J."/>
            <person name="Schmutz J."/>
            <person name="Clum A."/>
            <person name="Reid I.D."/>
            <person name="Moisan M.C."/>
            <person name="Butler G."/>
            <person name="Nguyen T.T.M."/>
            <person name="Dewar K."/>
            <person name="Conant G."/>
            <person name="Drula E."/>
            <person name="Henrissat B."/>
            <person name="Hansel C."/>
            <person name="Singer S."/>
            <person name="Hutchinson M.I."/>
            <person name="de Vries R.P."/>
            <person name="Natvig D.O."/>
            <person name="Powell A.J."/>
            <person name="Tsang A."/>
            <person name="Grigoriev I.V."/>
        </authorList>
    </citation>
    <scope>NUCLEOTIDE SEQUENCE [LARGE SCALE GENOMIC DNA]</scope>
    <source>
        <strain evidence="2 3">CBS 494.80</strain>
    </source>
</reference>
<keyword evidence="3" id="KW-1185">Reference proteome</keyword>
<dbReference type="Proteomes" id="UP001595075">
    <property type="component" value="Unassembled WGS sequence"/>
</dbReference>
<dbReference type="InterPro" id="IPR036291">
    <property type="entry name" value="NAD(P)-bd_dom_sf"/>
</dbReference>
<dbReference type="Pfam" id="PF22917">
    <property type="entry name" value="PRISE"/>
    <property type="match status" value="1"/>
</dbReference>
<evidence type="ECO:0000313" key="3">
    <source>
        <dbReference type="Proteomes" id="UP001595075"/>
    </source>
</evidence>
<name>A0ABR4BZB6_9HELO</name>
<evidence type="ECO:0000313" key="2">
    <source>
        <dbReference type="EMBL" id="KAL2062461.1"/>
    </source>
</evidence>
<proteinExistence type="predicted"/>
<dbReference type="InterPro" id="IPR055222">
    <property type="entry name" value="PRISE-like_Rossmann-fold"/>
</dbReference>
<protein>
    <recommendedName>
        <fullName evidence="1">PRISE-like Rossmann-fold domain-containing protein</fullName>
    </recommendedName>
</protein>
<dbReference type="SUPFAM" id="SSF51735">
    <property type="entry name" value="NAD(P)-binding Rossmann-fold domains"/>
    <property type="match status" value="1"/>
</dbReference>
<evidence type="ECO:0000259" key="1">
    <source>
        <dbReference type="Pfam" id="PF22917"/>
    </source>
</evidence>
<organism evidence="2 3">
    <name type="scientific">Oculimacula yallundae</name>
    <dbReference type="NCBI Taxonomy" id="86028"/>
    <lineage>
        <taxon>Eukaryota</taxon>
        <taxon>Fungi</taxon>
        <taxon>Dikarya</taxon>
        <taxon>Ascomycota</taxon>
        <taxon>Pezizomycotina</taxon>
        <taxon>Leotiomycetes</taxon>
        <taxon>Helotiales</taxon>
        <taxon>Ploettnerulaceae</taxon>
        <taxon>Oculimacula</taxon>
    </lineage>
</organism>
<comment type="caution">
    <text evidence="2">The sequence shown here is derived from an EMBL/GenBank/DDBJ whole genome shotgun (WGS) entry which is preliminary data.</text>
</comment>
<dbReference type="Gene3D" id="3.40.50.720">
    <property type="entry name" value="NAD(P)-binding Rossmann-like Domain"/>
    <property type="match status" value="1"/>
</dbReference>
<accession>A0ABR4BZB6</accession>
<sequence length="391" mass="43291">MSNLPNHALVFGASGVAGWGLVDEMLRNYPKEGTFSRATAVVNRPLNFEDTHWPAPHSSRPQLELISGVNLLNGTVEEFAASLKDKIKDISSVTHAYYFAYKQDNDQAREVAINVGMLSRVTGAVNILCPTLKFFVFPSGTKGYGIQLPASQRPFQAPFTEDMRLPPSLSSENWYALFQEHLTTASANRSWTWCEVRPDAIIGFVPNGSTFNLAAHWATYLSAYLLLEGKGAKLPYPGSTAGFEAKFNDASASIVGRLSIYASLHPETCGGGRLFNIADQERPSSMAERWPLICEHFGLVGVPSVDEGRGALLPGEYLQANKDVLEKKGFKGVDVWKGDFLDTYGFYCNFDRQLSLAKIREIGFLEERDPHRSWVESFERFKTAGMIPGTK</sequence>
<feature type="domain" description="PRISE-like Rossmann-fold" evidence="1">
    <location>
        <begin position="8"/>
        <end position="388"/>
    </location>
</feature>